<organism evidence="1 2">
    <name type="scientific">Adineta steineri</name>
    <dbReference type="NCBI Taxonomy" id="433720"/>
    <lineage>
        <taxon>Eukaryota</taxon>
        <taxon>Metazoa</taxon>
        <taxon>Spiralia</taxon>
        <taxon>Gnathifera</taxon>
        <taxon>Rotifera</taxon>
        <taxon>Eurotatoria</taxon>
        <taxon>Bdelloidea</taxon>
        <taxon>Adinetida</taxon>
        <taxon>Adinetidae</taxon>
        <taxon>Adineta</taxon>
    </lineage>
</organism>
<reference evidence="1" key="1">
    <citation type="submission" date="2021-02" db="EMBL/GenBank/DDBJ databases">
        <authorList>
            <person name="Nowell W R."/>
        </authorList>
    </citation>
    <scope>NUCLEOTIDE SEQUENCE</scope>
</reference>
<accession>A0A820SJW6</accession>
<protein>
    <submittedName>
        <fullName evidence="1">Uncharacterized protein</fullName>
    </submittedName>
</protein>
<comment type="caution">
    <text evidence="1">The sequence shown here is derived from an EMBL/GenBank/DDBJ whole genome shotgun (WGS) entry which is preliminary data.</text>
</comment>
<gene>
    <name evidence="1" type="ORF">OKA104_LOCUS54230</name>
</gene>
<dbReference type="AlphaFoldDB" id="A0A820SJW6"/>
<name>A0A820SJW6_9BILA</name>
<dbReference type="Proteomes" id="UP000663881">
    <property type="component" value="Unassembled WGS sequence"/>
</dbReference>
<sequence length="79" mass="9217">MDDLRFRWLKESIYTILDINETDPAFESFLESHDGANELVVAKFFNEAKSNVDDENALIFHKEVFEELCEEDVEISNNS</sequence>
<dbReference type="EMBL" id="CAJOAY010035644">
    <property type="protein sequence ID" value="CAF4452379.1"/>
    <property type="molecule type" value="Genomic_DNA"/>
</dbReference>
<proteinExistence type="predicted"/>
<evidence type="ECO:0000313" key="2">
    <source>
        <dbReference type="Proteomes" id="UP000663881"/>
    </source>
</evidence>
<evidence type="ECO:0000313" key="1">
    <source>
        <dbReference type="EMBL" id="CAF4452379.1"/>
    </source>
</evidence>